<name>A0A9N9C7W0_9GLOM</name>
<protein>
    <submittedName>
        <fullName evidence="2">17615_t:CDS:1</fullName>
    </submittedName>
</protein>
<accession>A0A9N9C7W0</accession>
<evidence type="ECO:0000313" key="2">
    <source>
        <dbReference type="EMBL" id="CAG8593828.1"/>
    </source>
</evidence>
<evidence type="ECO:0000313" key="3">
    <source>
        <dbReference type="Proteomes" id="UP000789570"/>
    </source>
</evidence>
<dbReference type="AlphaFoldDB" id="A0A9N9C7W0"/>
<keyword evidence="3" id="KW-1185">Reference proteome</keyword>
<organism evidence="2 3">
    <name type="scientific">Funneliformis caledonium</name>
    <dbReference type="NCBI Taxonomy" id="1117310"/>
    <lineage>
        <taxon>Eukaryota</taxon>
        <taxon>Fungi</taxon>
        <taxon>Fungi incertae sedis</taxon>
        <taxon>Mucoromycota</taxon>
        <taxon>Glomeromycotina</taxon>
        <taxon>Glomeromycetes</taxon>
        <taxon>Glomerales</taxon>
        <taxon>Glomeraceae</taxon>
        <taxon>Funneliformis</taxon>
    </lineage>
</organism>
<dbReference type="Proteomes" id="UP000789570">
    <property type="component" value="Unassembled WGS sequence"/>
</dbReference>
<feature type="region of interest" description="Disordered" evidence="1">
    <location>
        <begin position="106"/>
        <end position="130"/>
    </location>
</feature>
<comment type="caution">
    <text evidence="2">The sequence shown here is derived from an EMBL/GenBank/DDBJ whole genome shotgun (WGS) entry which is preliminary data.</text>
</comment>
<evidence type="ECO:0000256" key="1">
    <source>
        <dbReference type="SAM" id="MobiDB-lite"/>
    </source>
</evidence>
<reference evidence="2" key="1">
    <citation type="submission" date="2021-06" db="EMBL/GenBank/DDBJ databases">
        <authorList>
            <person name="Kallberg Y."/>
            <person name="Tangrot J."/>
            <person name="Rosling A."/>
        </authorList>
    </citation>
    <scope>NUCLEOTIDE SEQUENCE</scope>
    <source>
        <strain evidence="2">UK204</strain>
    </source>
</reference>
<gene>
    <name evidence="2" type="ORF">FCALED_LOCUS8236</name>
</gene>
<sequence length="155" mass="17359">MKQFQLWEIESVSTPFQESNESSLGMTLLVTTYRPLSGTTIPIPQSSSNIPSYIQLRQPYLGDRRGGTSSRIPRRVTFNTSNDRRSLSPVRVENVQQLVALTLSNNQSSRPSNLRVTTPSVGNTNSRSSLENPYNFSQATQYSHIFNPLTPLDPL</sequence>
<proteinExistence type="predicted"/>
<dbReference type="EMBL" id="CAJVPQ010002350">
    <property type="protein sequence ID" value="CAG8593828.1"/>
    <property type="molecule type" value="Genomic_DNA"/>
</dbReference>